<sequence length="32" mass="3733">MSHICKQNTISAHPHKNSSVNFYKQFTKLQSK</sequence>
<reference evidence="1" key="1">
    <citation type="submission" date="2020-02" db="EMBL/GenBank/DDBJ databases">
        <authorList>
            <person name="Scholz U."/>
            <person name="Mascher M."/>
            <person name="Fiebig A."/>
        </authorList>
    </citation>
    <scope>NUCLEOTIDE SEQUENCE</scope>
</reference>
<proteinExistence type="predicted"/>
<accession>A0A7I8KG74</accession>
<protein>
    <submittedName>
        <fullName evidence="1">Uncharacterized protein</fullName>
    </submittedName>
</protein>
<evidence type="ECO:0000313" key="1">
    <source>
        <dbReference type="EMBL" id="CAA7396703.1"/>
    </source>
</evidence>
<name>A0A7I8KG74_SPIIN</name>
<evidence type="ECO:0000313" key="2">
    <source>
        <dbReference type="Proteomes" id="UP000663760"/>
    </source>
</evidence>
<gene>
    <name evidence="1" type="ORF">SI8410_05007366</name>
</gene>
<organism evidence="1 2">
    <name type="scientific">Spirodela intermedia</name>
    <name type="common">Intermediate duckweed</name>
    <dbReference type="NCBI Taxonomy" id="51605"/>
    <lineage>
        <taxon>Eukaryota</taxon>
        <taxon>Viridiplantae</taxon>
        <taxon>Streptophyta</taxon>
        <taxon>Embryophyta</taxon>
        <taxon>Tracheophyta</taxon>
        <taxon>Spermatophyta</taxon>
        <taxon>Magnoliopsida</taxon>
        <taxon>Liliopsida</taxon>
        <taxon>Araceae</taxon>
        <taxon>Lemnoideae</taxon>
        <taxon>Spirodela</taxon>
    </lineage>
</organism>
<dbReference type="AlphaFoldDB" id="A0A7I8KG74"/>
<dbReference type="Proteomes" id="UP000663760">
    <property type="component" value="Chromosome 5"/>
</dbReference>
<keyword evidence="2" id="KW-1185">Reference proteome</keyword>
<dbReference type="EMBL" id="LR746268">
    <property type="protein sequence ID" value="CAA7396703.1"/>
    <property type="molecule type" value="Genomic_DNA"/>
</dbReference>